<sequence>MSENLLLSLCGGDAEPPKLLNSSAMTKEDYGRTPQTVSEVLEFYSETQFPSLKIVCAVMTYTNGLSPGISACPRSRYYLSSTTSIIMTSTPRKEIAAANKFLVAAANESMPKTALKMPAPATARDNLWDL</sequence>
<keyword evidence="2" id="KW-1185">Reference proteome</keyword>
<accession>A0ABR4CCP3</accession>
<dbReference type="Proteomes" id="UP001595075">
    <property type="component" value="Unassembled WGS sequence"/>
</dbReference>
<organism evidence="1 2">
    <name type="scientific">Oculimacula yallundae</name>
    <dbReference type="NCBI Taxonomy" id="86028"/>
    <lineage>
        <taxon>Eukaryota</taxon>
        <taxon>Fungi</taxon>
        <taxon>Dikarya</taxon>
        <taxon>Ascomycota</taxon>
        <taxon>Pezizomycotina</taxon>
        <taxon>Leotiomycetes</taxon>
        <taxon>Helotiales</taxon>
        <taxon>Ploettnerulaceae</taxon>
        <taxon>Oculimacula</taxon>
    </lineage>
</organism>
<proteinExistence type="predicted"/>
<comment type="caution">
    <text evidence="1">The sequence shown here is derived from an EMBL/GenBank/DDBJ whole genome shotgun (WGS) entry which is preliminary data.</text>
</comment>
<feature type="non-terminal residue" evidence="1">
    <location>
        <position position="130"/>
    </location>
</feature>
<name>A0ABR4CCP3_9HELO</name>
<reference evidence="1 2" key="1">
    <citation type="journal article" date="2024" name="Commun. Biol.">
        <title>Comparative genomic analysis of thermophilic fungi reveals convergent evolutionary adaptations and gene losses.</title>
        <authorList>
            <person name="Steindorff A.S."/>
            <person name="Aguilar-Pontes M.V."/>
            <person name="Robinson A.J."/>
            <person name="Andreopoulos B."/>
            <person name="LaButti K."/>
            <person name="Kuo A."/>
            <person name="Mondo S."/>
            <person name="Riley R."/>
            <person name="Otillar R."/>
            <person name="Haridas S."/>
            <person name="Lipzen A."/>
            <person name="Grimwood J."/>
            <person name="Schmutz J."/>
            <person name="Clum A."/>
            <person name="Reid I.D."/>
            <person name="Moisan M.C."/>
            <person name="Butler G."/>
            <person name="Nguyen T.T.M."/>
            <person name="Dewar K."/>
            <person name="Conant G."/>
            <person name="Drula E."/>
            <person name="Henrissat B."/>
            <person name="Hansel C."/>
            <person name="Singer S."/>
            <person name="Hutchinson M.I."/>
            <person name="de Vries R.P."/>
            <person name="Natvig D.O."/>
            <person name="Powell A.J."/>
            <person name="Tsang A."/>
            <person name="Grigoriev I.V."/>
        </authorList>
    </citation>
    <scope>NUCLEOTIDE SEQUENCE [LARGE SCALE GENOMIC DNA]</scope>
    <source>
        <strain evidence="1 2">CBS 494.80</strain>
    </source>
</reference>
<evidence type="ECO:0000313" key="2">
    <source>
        <dbReference type="Proteomes" id="UP001595075"/>
    </source>
</evidence>
<evidence type="ECO:0000313" key="1">
    <source>
        <dbReference type="EMBL" id="KAL2067723.1"/>
    </source>
</evidence>
<gene>
    <name evidence="1" type="ORF">VTL71DRAFT_15819</name>
</gene>
<dbReference type="EMBL" id="JAZHXI010000009">
    <property type="protein sequence ID" value="KAL2067723.1"/>
    <property type="molecule type" value="Genomic_DNA"/>
</dbReference>
<protein>
    <submittedName>
        <fullName evidence="1">Uncharacterized protein</fullName>
    </submittedName>
</protein>